<proteinExistence type="predicted"/>
<sequence length="196" mass="22502">MSASWLSIQSLLDEMGLSSYRVLVSIKNMNPFREYHDQAPYLQKEKEKRNTQDILQHTCALTHIQITDWFKRGDTFNPRKTSSFLVHSRSLKLYPLRIKFTYRYCFVLFSGPTRCINLLKEMRVVDLSEYGFEAARTPPLGHLSGPQAKMVLYSAQLARVGFLNLSFTTVNTNKIITFVSSATCPGHISIQTENKI</sequence>
<keyword evidence="2" id="KW-1185">Reference proteome</keyword>
<dbReference type="OrthoDB" id="10524096at2759"/>
<protein>
    <submittedName>
        <fullName evidence="1">Uncharacterized protein</fullName>
    </submittedName>
</protein>
<evidence type="ECO:0000313" key="2">
    <source>
        <dbReference type="Proteomes" id="UP000053105"/>
    </source>
</evidence>
<dbReference type="EMBL" id="KQ435729">
    <property type="protein sequence ID" value="KOX77624.1"/>
    <property type="molecule type" value="Genomic_DNA"/>
</dbReference>
<gene>
    <name evidence="1" type="ORF">WN51_09289</name>
</gene>
<organism evidence="1 2">
    <name type="scientific">Melipona quadrifasciata</name>
    <dbReference type="NCBI Taxonomy" id="166423"/>
    <lineage>
        <taxon>Eukaryota</taxon>
        <taxon>Metazoa</taxon>
        <taxon>Ecdysozoa</taxon>
        <taxon>Arthropoda</taxon>
        <taxon>Hexapoda</taxon>
        <taxon>Insecta</taxon>
        <taxon>Pterygota</taxon>
        <taxon>Neoptera</taxon>
        <taxon>Endopterygota</taxon>
        <taxon>Hymenoptera</taxon>
        <taxon>Apocrita</taxon>
        <taxon>Aculeata</taxon>
        <taxon>Apoidea</taxon>
        <taxon>Anthophila</taxon>
        <taxon>Apidae</taxon>
        <taxon>Melipona</taxon>
    </lineage>
</organism>
<reference evidence="1 2" key="1">
    <citation type="submission" date="2015-07" db="EMBL/GenBank/DDBJ databases">
        <title>The genome of Melipona quadrifasciata.</title>
        <authorList>
            <person name="Pan H."/>
            <person name="Kapheim K."/>
        </authorList>
    </citation>
    <scope>NUCLEOTIDE SEQUENCE [LARGE SCALE GENOMIC DNA]</scope>
    <source>
        <strain evidence="1">0111107301</strain>
        <tissue evidence="1">Whole body</tissue>
    </source>
</reference>
<dbReference type="AlphaFoldDB" id="A0A0N0U6D7"/>
<accession>A0A0N0U6D7</accession>
<dbReference type="Proteomes" id="UP000053105">
    <property type="component" value="Unassembled WGS sequence"/>
</dbReference>
<evidence type="ECO:0000313" key="1">
    <source>
        <dbReference type="EMBL" id="KOX77624.1"/>
    </source>
</evidence>
<name>A0A0N0U6D7_9HYME</name>